<feature type="region of interest" description="Disordered" evidence="1">
    <location>
        <begin position="62"/>
        <end position="92"/>
    </location>
</feature>
<proteinExistence type="predicted"/>
<protein>
    <submittedName>
        <fullName evidence="3">WD40 repeat domain-containing protein</fullName>
    </submittedName>
</protein>
<dbReference type="InterPro" id="IPR015943">
    <property type="entry name" value="WD40/YVTN_repeat-like_dom_sf"/>
</dbReference>
<keyword evidence="2" id="KW-0812">Transmembrane</keyword>
<dbReference type="SUPFAM" id="SSF50969">
    <property type="entry name" value="YVTN repeat-like/Quinoprotein amine dehydrogenase"/>
    <property type="match status" value="1"/>
</dbReference>
<dbReference type="InterPro" id="IPR011044">
    <property type="entry name" value="Quino_amine_DH_bsu"/>
</dbReference>
<dbReference type="AlphaFoldDB" id="A0AAU3HTN7"/>
<name>A0AAU3HTN7_9ACTN</name>
<sequence>MNVEELLRDTLREQAEDGPRTPPGFADRVLGVRRRRRTRRIASVAAAVAVVLTAAIAVPSLDSGGHDVRPSRGVDPKPATTHPAPSAHPAQSPVHELVAAGRTAMAAYYTWKTDWQSVHDGIRKGIRVRTYWLLDPKSGHYEKDARWSFVAVAPGLRTAAVLERHLPVRRIGLLDLASGKVARWIPVDHPVGGLEFSHDGTRLVATTYGENPDKQIKMDNIDRDPVSVKPSRTGFYVFDVASGKGSWADVKVVRDDQGNEIQARQDFGFCRDGKTIRGRQSVTPGDRFYDVSGREVSVPDAERYRTWFTGAGLSPDGTRLAGEFAGEKWHTSSWILDARTGKNVAEVRGQILLAWADDRSLIAWDIAKGDKNEFHNRLVLVTIGSDKEVPLSGFLKGTDGTVGRWEPVFAER</sequence>
<gene>
    <name evidence="3" type="ORF">OG699_12700</name>
</gene>
<reference evidence="3" key="1">
    <citation type="submission" date="2022-10" db="EMBL/GenBank/DDBJ databases">
        <title>The complete genomes of actinobacterial strains from the NBC collection.</title>
        <authorList>
            <person name="Joergensen T.S."/>
            <person name="Alvarez Arevalo M."/>
            <person name="Sterndorff E.B."/>
            <person name="Faurdal D."/>
            <person name="Vuksanovic O."/>
            <person name="Mourched A.-S."/>
            <person name="Charusanti P."/>
            <person name="Shaw S."/>
            <person name="Blin K."/>
            <person name="Weber T."/>
        </authorList>
    </citation>
    <scope>NUCLEOTIDE SEQUENCE</scope>
    <source>
        <strain evidence="3">NBC_01393</strain>
    </source>
</reference>
<feature type="compositionally biased region" description="Basic and acidic residues" evidence="1">
    <location>
        <begin position="64"/>
        <end position="75"/>
    </location>
</feature>
<keyword evidence="2" id="KW-1133">Transmembrane helix</keyword>
<evidence type="ECO:0000256" key="2">
    <source>
        <dbReference type="SAM" id="Phobius"/>
    </source>
</evidence>
<evidence type="ECO:0000313" key="3">
    <source>
        <dbReference type="EMBL" id="WTZ08774.1"/>
    </source>
</evidence>
<evidence type="ECO:0000256" key="1">
    <source>
        <dbReference type="SAM" id="MobiDB-lite"/>
    </source>
</evidence>
<dbReference type="EMBL" id="CP109546">
    <property type="protein sequence ID" value="WTZ08774.1"/>
    <property type="molecule type" value="Genomic_DNA"/>
</dbReference>
<dbReference type="Gene3D" id="2.130.10.10">
    <property type="entry name" value="YVTN repeat-like/Quinoprotein amine dehydrogenase"/>
    <property type="match status" value="1"/>
</dbReference>
<keyword evidence="2" id="KW-0472">Membrane</keyword>
<feature type="region of interest" description="Disordered" evidence="1">
    <location>
        <begin position="1"/>
        <end position="26"/>
    </location>
</feature>
<feature type="transmembrane region" description="Helical" evidence="2">
    <location>
        <begin position="41"/>
        <end position="61"/>
    </location>
</feature>
<feature type="compositionally biased region" description="Basic and acidic residues" evidence="1">
    <location>
        <begin position="1"/>
        <end position="19"/>
    </location>
</feature>
<feature type="compositionally biased region" description="Low complexity" evidence="1">
    <location>
        <begin position="76"/>
        <end position="92"/>
    </location>
</feature>
<organism evidence="3">
    <name type="scientific">Streptomyces sp. NBC_01393</name>
    <dbReference type="NCBI Taxonomy" id="2903851"/>
    <lineage>
        <taxon>Bacteria</taxon>
        <taxon>Bacillati</taxon>
        <taxon>Actinomycetota</taxon>
        <taxon>Actinomycetes</taxon>
        <taxon>Kitasatosporales</taxon>
        <taxon>Streptomycetaceae</taxon>
        <taxon>Streptomyces</taxon>
    </lineage>
</organism>
<accession>A0AAU3HTN7</accession>